<evidence type="ECO:0000313" key="2">
    <source>
        <dbReference type="EMBL" id="KAF2258908.1"/>
    </source>
</evidence>
<dbReference type="Proteomes" id="UP000800093">
    <property type="component" value="Unassembled WGS sequence"/>
</dbReference>
<protein>
    <submittedName>
        <fullName evidence="2">Uncharacterized protein</fullName>
    </submittedName>
</protein>
<feature type="region of interest" description="Disordered" evidence="1">
    <location>
        <begin position="1"/>
        <end position="44"/>
    </location>
</feature>
<evidence type="ECO:0000256" key="1">
    <source>
        <dbReference type="SAM" id="MobiDB-lite"/>
    </source>
</evidence>
<feature type="compositionally biased region" description="Polar residues" evidence="1">
    <location>
        <begin position="126"/>
        <end position="135"/>
    </location>
</feature>
<accession>A0A9P4JYH1</accession>
<organism evidence="2 3">
    <name type="scientific">Lojkania enalia</name>
    <dbReference type="NCBI Taxonomy" id="147567"/>
    <lineage>
        <taxon>Eukaryota</taxon>
        <taxon>Fungi</taxon>
        <taxon>Dikarya</taxon>
        <taxon>Ascomycota</taxon>
        <taxon>Pezizomycotina</taxon>
        <taxon>Dothideomycetes</taxon>
        <taxon>Pleosporomycetidae</taxon>
        <taxon>Pleosporales</taxon>
        <taxon>Pleosporales incertae sedis</taxon>
        <taxon>Lojkania</taxon>
    </lineage>
</organism>
<comment type="caution">
    <text evidence="2">The sequence shown here is derived from an EMBL/GenBank/DDBJ whole genome shotgun (WGS) entry which is preliminary data.</text>
</comment>
<feature type="region of interest" description="Disordered" evidence="1">
    <location>
        <begin position="126"/>
        <end position="154"/>
    </location>
</feature>
<evidence type="ECO:0000313" key="3">
    <source>
        <dbReference type="Proteomes" id="UP000800093"/>
    </source>
</evidence>
<reference evidence="3" key="1">
    <citation type="journal article" date="2020" name="Stud. Mycol.">
        <title>101 Dothideomycetes genomes: A test case for predicting lifestyles and emergence of pathogens.</title>
        <authorList>
            <person name="Haridas S."/>
            <person name="Albert R."/>
            <person name="Binder M."/>
            <person name="Bloem J."/>
            <person name="LaButti K."/>
            <person name="Salamov A."/>
            <person name="Andreopoulos B."/>
            <person name="Baker S."/>
            <person name="Barry K."/>
            <person name="Bills G."/>
            <person name="Bluhm B."/>
            <person name="Cannon C."/>
            <person name="Castanera R."/>
            <person name="Culley D."/>
            <person name="Daum C."/>
            <person name="Ezra D."/>
            <person name="Gonzalez J."/>
            <person name="Henrissat B."/>
            <person name="Kuo A."/>
            <person name="Liang C."/>
            <person name="Lipzen A."/>
            <person name="Lutzoni F."/>
            <person name="Magnuson J."/>
            <person name="Mondo S."/>
            <person name="Nolan M."/>
            <person name="Ohm R."/>
            <person name="Pangilinan J."/>
            <person name="Park H.-J."/>
            <person name="Ramirez L."/>
            <person name="Alfaro M."/>
            <person name="Sun H."/>
            <person name="Tritt A."/>
            <person name="Yoshinaga Y."/>
            <person name="Zwiers L.-H."/>
            <person name="Turgeon B."/>
            <person name="Goodwin S."/>
            <person name="Spatafora J."/>
            <person name="Crous P."/>
            <person name="Grigoriev I."/>
        </authorList>
    </citation>
    <scope>NUCLEOTIDE SEQUENCE [LARGE SCALE GENOMIC DNA]</scope>
    <source>
        <strain evidence="3">CBS 304.66</strain>
    </source>
</reference>
<name>A0A9P4JYH1_9PLEO</name>
<sequence>MAQSLDKKKNEKPKTEMPHAESPKVSQLQEEPDQPPIPLIKLPKGEAPTRNFACSGLYSPVPLGFKEGDVTETFFEVEYRSKSRDPTNKYPFIGPHTAEYQKRLWYCQSLGMTAKVQDHWGFSSTGVSRSQSRCDTPNLEANDLNSEIHGQINK</sequence>
<dbReference type="AlphaFoldDB" id="A0A9P4JYH1"/>
<feature type="compositionally biased region" description="Basic and acidic residues" evidence="1">
    <location>
        <begin position="1"/>
        <end position="22"/>
    </location>
</feature>
<keyword evidence="3" id="KW-1185">Reference proteome</keyword>
<dbReference type="EMBL" id="ML986728">
    <property type="protein sequence ID" value="KAF2258908.1"/>
    <property type="molecule type" value="Genomic_DNA"/>
</dbReference>
<gene>
    <name evidence="2" type="ORF">CC78DRAFT_89228</name>
</gene>
<proteinExistence type="predicted"/>